<reference evidence="6 7" key="1">
    <citation type="submission" date="2017-06" db="EMBL/GenBank/DDBJ databases">
        <title>Isolation and characterization of a thermophilic and butanogenic Thermoanaerobacterium thermosaccharolyticum M5 capable of efficient degradation of hemicellulose.</title>
        <authorList>
            <person name="Xin F."/>
            <person name="Jiang Y."/>
        </authorList>
    </citation>
    <scope>NUCLEOTIDE SEQUENCE [LARGE SCALE GENOMIC DNA]</scope>
    <source>
        <strain evidence="6 7">M5</strain>
    </source>
</reference>
<proteinExistence type="inferred from homology"/>
<protein>
    <submittedName>
        <fullName evidence="6">Multidrug ABC transporter ATP-binding protein</fullName>
    </submittedName>
</protein>
<dbReference type="AlphaFoldDB" id="A0A231VKV7"/>
<organism evidence="6 7">
    <name type="scientific">Thermoanaerobacterium thermosaccharolyticum</name>
    <name type="common">Clostridium thermosaccharolyticum</name>
    <dbReference type="NCBI Taxonomy" id="1517"/>
    <lineage>
        <taxon>Bacteria</taxon>
        <taxon>Bacillati</taxon>
        <taxon>Bacillota</taxon>
        <taxon>Clostridia</taxon>
        <taxon>Thermoanaerobacterales</taxon>
        <taxon>Thermoanaerobacteraceae</taxon>
        <taxon>Thermoanaerobacterium</taxon>
    </lineage>
</organism>
<evidence type="ECO:0000256" key="1">
    <source>
        <dbReference type="ARBA" id="ARBA00005417"/>
    </source>
</evidence>
<dbReference type="SMART" id="SM00382">
    <property type="entry name" value="AAA"/>
    <property type="match status" value="1"/>
</dbReference>
<dbReference type="InterPro" id="IPR017871">
    <property type="entry name" value="ABC_transporter-like_CS"/>
</dbReference>
<dbReference type="Proteomes" id="UP000215301">
    <property type="component" value="Unassembled WGS sequence"/>
</dbReference>
<dbReference type="RefSeq" id="WP_094044472.1">
    <property type="nucleotide sequence ID" value="NZ_NKHD01000012.1"/>
</dbReference>
<comment type="similarity">
    <text evidence="1">Belongs to the ABC transporter superfamily.</text>
</comment>
<dbReference type="GO" id="GO:0016887">
    <property type="term" value="F:ATP hydrolysis activity"/>
    <property type="evidence" value="ECO:0007669"/>
    <property type="project" value="InterPro"/>
</dbReference>
<dbReference type="GO" id="GO:0005524">
    <property type="term" value="F:ATP binding"/>
    <property type="evidence" value="ECO:0007669"/>
    <property type="project" value="UniProtKB-KW"/>
</dbReference>
<comment type="caution">
    <text evidence="6">The sequence shown here is derived from an EMBL/GenBank/DDBJ whole genome shotgun (WGS) entry which is preliminary data.</text>
</comment>
<dbReference type="Gene3D" id="3.40.50.300">
    <property type="entry name" value="P-loop containing nucleotide triphosphate hydrolases"/>
    <property type="match status" value="1"/>
</dbReference>
<dbReference type="PROSITE" id="PS00211">
    <property type="entry name" value="ABC_TRANSPORTER_1"/>
    <property type="match status" value="1"/>
</dbReference>
<dbReference type="InterPro" id="IPR027417">
    <property type="entry name" value="P-loop_NTPase"/>
</dbReference>
<sequence length="213" mass="23510">MDKAIIITNLTKIIKGKCILKNINLSVEKSKICGIVGRNGSGKSMLFKIISGLVYPSEGRVEVFGDVIGKDVSFPKDFGAIIEHPGFLPQYSGYKNLKLLASIKNIINDDEIKNAMTIVGLDYNDKKPVKKYSLGMKQRLGIAQAIMEKPKLLILDEPMNGLDKQGVESVRELLKSLNAENNVTILMASHNSEDINLLCDEVYEIDNGILSKL</sequence>
<feature type="domain" description="ABC transporter" evidence="5">
    <location>
        <begin position="5"/>
        <end position="213"/>
    </location>
</feature>
<dbReference type="PANTHER" id="PTHR43335:SF4">
    <property type="entry name" value="ABC TRANSPORTER, ATP-BINDING PROTEIN"/>
    <property type="match status" value="1"/>
</dbReference>
<evidence type="ECO:0000313" key="6">
    <source>
        <dbReference type="EMBL" id="OXT08601.1"/>
    </source>
</evidence>
<evidence type="ECO:0000256" key="2">
    <source>
        <dbReference type="ARBA" id="ARBA00022448"/>
    </source>
</evidence>
<keyword evidence="3" id="KW-0547">Nucleotide-binding</keyword>
<dbReference type="PANTHER" id="PTHR43335">
    <property type="entry name" value="ABC TRANSPORTER, ATP-BINDING PROTEIN"/>
    <property type="match status" value="1"/>
</dbReference>
<dbReference type="InterPro" id="IPR003439">
    <property type="entry name" value="ABC_transporter-like_ATP-bd"/>
</dbReference>
<dbReference type="EMBL" id="NKHD01000012">
    <property type="protein sequence ID" value="OXT08601.1"/>
    <property type="molecule type" value="Genomic_DNA"/>
</dbReference>
<dbReference type="SUPFAM" id="SSF52540">
    <property type="entry name" value="P-loop containing nucleoside triphosphate hydrolases"/>
    <property type="match status" value="1"/>
</dbReference>
<keyword evidence="2" id="KW-0813">Transport</keyword>
<evidence type="ECO:0000259" key="5">
    <source>
        <dbReference type="PROSITE" id="PS50893"/>
    </source>
</evidence>
<name>A0A231VKV7_THETR</name>
<evidence type="ECO:0000256" key="3">
    <source>
        <dbReference type="ARBA" id="ARBA00022741"/>
    </source>
</evidence>
<evidence type="ECO:0000313" key="7">
    <source>
        <dbReference type="Proteomes" id="UP000215301"/>
    </source>
</evidence>
<keyword evidence="4 6" id="KW-0067">ATP-binding</keyword>
<gene>
    <name evidence="6" type="ORF">CE561_04720</name>
</gene>
<evidence type="ECO:0000256" key="4">
    <source>
        <dbReference type="ARBA" id="ARBA00022840"/>
    </source>
</evidence>
<dbReference type="Pfam" id="PF00005">
    <property type="entry name" value="ABC_tran"/>
    <property type="match status" value="1"/>
</dbReference>
<dbReference type="InterPro" id="IPR003593">
    <property type="entry name" value="AAA+_ATPase"/>
</dbReference>
<accession>A0A231VKV7</accession>
<dbReference type="PROSITE" id="PS50893">
    <property type="entry name" value="ABC_TRANSPORTER_2"/>
    <property type="match status" value="1"/>
</dbReference>